<dbReference type="PANTHER" id="PTHR47268:SF4">
    <property type="entry name" value="ACYLPHOSPHATASE"/>
    <property type="match status" value="1"/>
</dbReference>
<protein>
    <recommendedName>
        <fullName evidence="3 5">acylphosphatase</fullName>
        <ecNumber evidence="2 5">3.6.1.7</ecNumber>
    </recommendedName>
</protein>
<evidence type="ECO:0000313" key="9">
    <source>
        <dbReference type="EMBL" id="GGG99198.1"/>
    </source>
</evidence>
<dbReference type="SUPFAM" id="SSF54975">
    <property type="entry name" value="Acylphosphatase/BLUF domain-like"/>
    <property type="match status" value="1"/>
</dbReference>
<evidence type="ECO:0000313" key="10">
    <source>
        <dbReference type="Proteomes" id="UP000596938"/>
    </source>
</evidence>
<dbReference type="InterPro" id="IPR036046">
    <property type="entry name" value="Acylphosphatase-like_dom_sf"/>
</dbReference>
<evidence type="ECO:0000256" key="5">
    <source>
        <dbReference type="PROSITE-ProRule" id="PRU00520"/>
    </source>
</evidence>
<evidence type="ECO:0000259" key="8">
    <source>
        <dbReference type="PROSITE" id="PS51160"/>
    </source>
</evidence>
<evidence type="ECO:0000256" key="3">
    <source>
        <dbReference type="ARBA" id="ARBA00015991"/>
    </source>
</evidence>
<dbReference type="EMBL" id="BMKU01000006">
    <property type="protein sequence ID" value="GGG99198.1"/>
    <property type="molecule type" value="Genomic_DNA"/>
</dbReference>
<evidence type="ECO:0000256" key="4">
    <source>
        <dbReference type="ARBA" id="ARBA00047645"/>
    </source>
</evidence>
<accession>A0ABQ1XP54</accession>
<dbReference type="PROSITE" id="PS00150">
    <property type="entry name" value="ACYLPHOSPHATASE_1"/>
    <property type="match status" value="1"/>
</dbReference>
<keyword evidence="5" id="KW-0378">Hydrolase</keyword>
<evidence type="ECO:0000256" key="2">
    <source>
        <dbReference type="ARBA" id="ARBA00012150"/>
    </source>
</evidence>
<dbReference type="RefSeq" id="WP_188811210.1">
    <property type="nucleotide sequence ID" value="NZ_BAAAWV010000001.1"/>
</dbReference>
<dbReference type="NCBIfam" id="NF010997">
    <property type="entry name" value="PRK14422.1"/>
    <property type="match status" value="1"/>
</dbReference>
<evidence type="ECO:0000256" key="1">
    <source>
        <dbReference type="ARBA" id="ARBA00005614"/>
    </source>
</evidence>
<dbReference type="PROSITE" id="PS51160">
    <property type="entry name" value="ACYLPHOSPHATASE_3"/>
    <property type="match status" value="1"/>
</dbReference>
<evidence type="ECO:0000256" key="6">
    <source>
        <dbReference type="RuleBase" id="RU004168"/>
    </source>
</evidence>
<dbReference type="PANTHER" id="PTHR47268">
    <property type="entry name" value="ACYLPHOSPHATASE"/>
    <property type="match status" value="1"/>
</dbReference>
<name>A0ABQ1XP54_9MICC</name>
<dbReference type="InterPro" id="IPR020456">
    <property type="entry name" value="Acylphosphatase"/>
</dbReference>
<evidence type="ECO:0000256" key="7">
    <source>
        <dbReference type="SAM" id="MobiDB-lite"/>
    </source>
</evidence>
<dbReference type="NCBIfam" id="NF011001">
    <property type="entry name" value="PRK14427.1"/>
    <property type="match status" value="1"/>
</dbReference>
<dbReference type="InterPro" id="IPR001792">
    <property type="entry name" value="Acylphosphatase-like_dom"/>
</dbReference>
<keyword evidence="10" id="KW-1185">Reference proteome</keyword>
<feature type="domain" description="Acylphosphatase-like" evidence="8">
    <location>
        <begin position="30"/>
        <end position="116"/>
    </location>
</feature>
<comment type="similarity">
    <text evidence="1 6">Belongs to the acylphosphatase family.</text>
</comment>
<feature type="active site" evidence="5">
    <location>
        <position position="63"/>
    </location>
</feature>
<dbReference type="InterPro" id="IPR017968">
    <property type="entry name" value="Acylphosphatase_CS"/>
</dbReference>
<comment type="catalytic activity">
    <reaction evidence="4 5">
        <text>an acyl phosphate + H2O = a carboxylate + phosphate + H(+)</text>
        <dbReference type="Rhea" id="RHEA:14965"/>
        <dbReference type="ChEBI" id="CHEBI:15377"/>
        <dbReference type="ChEBI" id="CHEBI:15378"/>
        <dbReference type="ChEBI" id="CHEBI:29067"/>
        <dbReference type="ChEBI" id="CHEBI:43474"/>
        <dbReference type="ChEBI" id="CHEBI:59918"/>
        <dbReference type="EC" id="3.6.1.7"/>
    </reaction>
</comment>
<feature type="region of interest" description="Disordered" evidence="7">
    <location>
        <begin position="1"/>
        <end position="26"/>
    </location>
</feature>
<proteinExistence type="inferred from homology"/>
<gene>
    <name evidence="9" type="primary">acyP</name>
    <name evidence="9" type="ORF">GCM10011577_23450</name>
</gene>
<sequence>MARHAGPSSGATEGPDNDAAAGTPEGDAVRLEARVFGMVQGVGFRFWTMGKAEELGLAGEVTNLGDGSVAVVAEGPEPQVRALLDWLNSRNTPGRVERVEDSLSAAQGNFRGFRAR</sequence>
<reference evidence="10" key="1">
    <citation type="journal article" date="2019" name="Int. J. Syst. Evol. Microbiol.">
        <title>The Global Catalogue of Microorganisms (GCM) 10K type strain sequencing project: providing services to taxonomists for standard genome sequencing and annotation.</title>
        <authorList>
            <consortium name="The Broad Institute Genomics Platform"/>
            <consortium name="The Broad Institute Genome Sequencing Center for Infectious Disease"/>
            <person name="Wu L."/>
            <person name="Ma J."/>
        </authorList>
    </citation>
    <scope>NUCLEOTIDE SEQUENCE [LARGE SCALE GENOMIC DNA]</scope>
    <source>
        <strain evidence="10">CGMCC 1.1927</strain>
    </source>
</reference>
<dbReference type="Pfam" id="PF00708">
    <property type="entry name" value="Acylphosphatase"/>
    <property type="match status" value="1"/>
</dbReference>
<feature type="active site" evidence="5">
    <location>
        <position position="45"/>
    </location>
</feature>
<organism evidence="9 10">
    <name type="scientific">Pseudarthrobacter polychromogenes</name>
    <dbReference type="NCBI Taxonomy" id="1676"/>
    <lineage>
        <taxon>Bacteria</taxon>
        <taxon>Bacillati</taxon>
        <taxon>Actinomycetota</taxon>
        <taxon>Actinomycetes</taxon>
        <taxon>Micrococcales</taxon>
        <taxon>Micrococcaceae</taxon>
        <taxon>Pseudarthrobacter</taxon>
    </lineage>
</organism>
<dbReference type="PRINTS" id="PR00112">
    <property type="entry name" value="ACYLPHPHTASE"/>
</dbReference>
<comment type="caution">
    <text evidence="9">The sequence shown here is derived from an EMBL/GenBank/DDBJ whole genome shotgun (WGS) entry which is preliminary data.</text>
</comment>
<dbReference type="Proteomes" id="UP000596938">
    <property type="component" value="Unassembled WGS sequence"/>
</dbReference>
<dbReference type="Gene3D" id="3.30.70.100">
    <property type="match status" value="1"/>
</dbReference>
<dbReference type="PROSITE" id="PS50096">
    <property type="entry name" value="IQ"/>
    <property type="match status" value="1"/>
</dbReference>
<dbReference type="EC" id="3.6.1.7" evidence="2 5"/>